<dbReference type="OrthoDB" id="425354at2759"/>
<gene>
    <name evidence="1" type="ORF">CC85DRAFT_314070</name>
</gene>
<dbReference type="AlphaFoldDB" id="A0A0J0XDB5"/>
<evidence type="ECO:0000313" key="1">
    <source>
        <dbReference type="EMBL" id="KLT39080.1"/>
    </source>
</evidence>
<proteinExistence type="predicted"/>
<dbReference type="InterPro" id="IPR053037">
    <property type="entry name" value="Pericyclase_pydY-like"/>
</dbReference>
<dbReference type="EMBL" id="KQ087271">
    <property type="protein sequence ID" value="KLT39080.1"/>
    <property type="molecule type" value="Genomic_DNA"/>
</dbReference>
<reference evidence="1 2" key="1">
    <citation type="submission" date="2015-03" db="EMBL/GenBank/DDBJ databases">
        <title>Genomics and transcriptomics of the oil-accumulating basidiomycete yeast T. oleaginosus allow insights into substrate utilization and the diverse evolutionary trajectories of mating systems in fungi.</title>
        <authorList>
            <consortium name="DOE Joint Genome Institute"/>
            <person name="Kourist R."/>
            <person name="Kracht O."/>
            <person name="Bracharz F."/>
            <person name="Lipzen A."/>
            <person name="Nolan M."/>
            <person name="Ohm R."/>
            <person name="Grigoriev I."/>
            <person name="Sun S."/>
            <person name="Heitman J."/>
            <person name="Bruck T."/>
            <person name="Nowrousian M."/>
        </authorList>
    </citation>
    <scope>NUCLEOTIDE SEQUENCE [LARGE SCALE GENOMIC DNA]</scope>
    <source>
        <strain evidence="1 2">IBC0246</strain>
    </source>
</reference>
<accession>A0A0J0XDB5</accession>
<dbReference type="RefSeq" id="XP_018275571.1">
    <property type="nucleotide sequence ID" value="XM_018426097.1"/>
</dbReference>
<dbReference type="PANTHER" id="PTHR38115">
    <property type="entry name" value="LIPOCALIN-LIKE DOMAIN-CONTAINING PROTEIN"/>
    <property type="match status" value="1"/>
</dbReference>
<dbReference type="Proteomes" id="UP000053611">
    <property type="component" value="Unassembled WGS sequence"/>
</dbReference>
<organism evidence="1 2">
    <name type="scientific">Cutaneotrichosporon oleaginosum</name>
    <dbReference type="NCBI Taxonomy" id="879819"/>
    <lineage>
        <taxon>Eukaryota</taxon>
        <taxon>Fungi</taxon>
        <taxon>Dikarya</taxon>
        <taxon>Basidiomycota</taxon>
        <taxon>Agaricomycotina</taxon>
        <taxon>Tremellomycetes</taxon>
        <taxon>Trichosporonales</taxon>
        <taxon>Trichosporonaceae</taxon>
        <taxon>Cutaneotrichosporon</taxon>
    </lineage>
</organism>
<evidence type="ECO:0000313" key="2">
    <source>
        <dbReference type="Proteomes" id="UP000053611"/>
    </source>
</evidence>
<dbReference type="GeneID" id="28986700"/>
<keyword evidence="2" id="KW-1185">Reference proteome</keyword>
<dbReference type="PANTHER" id="PTHR38115:SF1">
    <property type="entry name" value="LIPOCALIN-LIKE DOMAIN-CONTAINING PROTEIN"/>
    <property type="match status" value="1"/>
</dbReference>
<name>A0A0J0XDB5_9TREE</name>
<sequence length="207" mass="23286">MAAPTTKNIHDLDGKWVWNRQLSDPFGEILEIQGVNAVIRKTMNLASLAIHKREYRGPPAPGGKKSDEPPLAPPVPAEVWHLDCKHVMTGGLKATTEVRCFDGQVREIGDWIFGTMYTKNLLLDFAELLSLDTFLKGTEKRGPWLDEGELIFTEASSPSGWVVTQIWGFQMVDVRGNMERRLARNIVAKRNKDGKRANVRLVYDWGG</sequence>
<protein>
    <submittedName>
        <fullName evidence="1">Uncharacterized protein</fullName>
    </submittedName>
</protein>